<reference evidence="2" key="2">
    <citation type="submission" date="2015-10" db="EMBL/GenBank/DDBJ databases">
        <title>EvidentialGene: Evidence-directed Construction of Complete mRNA Transcriptomes without Genomes.</title>
        <authorList>
            <person name="Gilbert D.G."/>
        </authorList>
    </citation>
    <scope>NUCLEOTIDE SEQUENCE</scope>
</reference>
<accession>A0A0P6ILR9</accession>
<reference evidence="1" key="1">
    <citation type="submission" date="2015-10" db="EMBL/GenBank/DDBJ databases">
        <title>Daphnia magna gene sets from two clonal populations assembled and annotated with EvidentialGene.</title>
        <authorList>
            <person name="Gilbert D."/>
            <person name="Podicheti R."/>
            <person name="Orsini L."/>
            <person name="Colbourne J."/>
            <person name="Pfrender M."/>
        </authorList>
    </citation>
    <scope>NUCLEOTIDE SEQUENCE</scope>
</reference>
<evidence type="ECO:0000313" key="1">
    <source>
        <dbReference type="EMBL" id="JAI81001.1"/>
    </source>
</evidence>
<dbReference type="EMBL" id="GDIQ01004558">
    <property type="protein sequence ID" value="JAN90179.1"/>
    <property type="molecule type" value="Transcribed_RNA"/>
</dbReference>
<protein>
    <submittedName>
        <fullName evidence="2">Uncharacterized protein</fullName>
    </submittedName>
</protein>
<evidence type="ECO:0000313" key="2">
    <source>
        <dbReference type="EMBL" id="JAN90179.1"/>
    </source>
</evidence>
<dbReference type="AlphaFoldDB" id="A0A0P6ILR9"/>
<organism evidence="2">
    <name type="scientific">Daphnia magna</name>
    <dbReference type="NCBI Taxonomy" id="35525"/>
    <lineage>
        <taxon>Eukaryota</taxon>
        <taxon>Metazoa</taxon>
        <taxon>Ecdysozoa</taxon>
        <taxon>Arthropoda</taxon>
        <taxon>Crustacea</taxon>
        <taxon>Branchiopoda</taxon>
        <taxon>Diplostraca</taxon>
        <taxon>Cladocera</taxon>
        <taxon>Anomopoda</taxon>
        <taxon>Daphniidae</taxon>
        <taxon>Daphnia</taxon>
    </lineage>
</organism>
<proteinExistence type="predicted"/>
<sequence>MRNAVYPLHDTKSSPPLFFSTTTTTTCESCELSKFFEKRMLSLERAENLLDHNPLGVNTRFKCLCGNQNHINYQEPKNMAEGDYIIPPAPMGGEILTVALAKTTTSIT</sequence>
<dbReference type="EMBL" id="GDIP01242400">
    <property type="protein sequence ID" value="JAI81001.1"/>
    <property type="molecule type" value="Transcribed_RNA"/>
</dbReference>
<name>A0A0P6ILR9_9CRUS</name>
<reference evidence="1" key="3">
    <citation type="submission" date="2015-10" db="EMBL/GenBank/DDBJ databases">
        <authorList>
            <person name="Gilbert D.G."/>
        </authorList>
    </citation>
    <scope>NUCLEOTIDE SEQUENCE</scope>
</reference>